<dbReference type="EMBL" id="CAFBLF010000030">
    <property type="protein sequence ID" value="CAB4859149.1"/>
    <property type="molecule type" value="Genomic_DNA"/>
</dbReference>
<dbReference type="GO" id="GO:0046052">
    <property type="term" value="P:UTP catabolic process"/>
    <property type="evidence" value="ECO:0007669"/>
    <property type="project" value="TreeGrafter"/>
</dbReference>
<sequence length="210" mass="22874">MSEPTHPELDALIAVMARLRGEDGCAWDREQTHESLLKYLIEESHEFIDAVESGDRTHMIEELGDVLYQVLFHADLGAAHPDHPFTIEDVARVARDKMVGRHPHVFGDVTADTADEVVANWEKWKAAEKPERTSAFEGLPKGLPALALADKVIGKLAESPTPSELVTEATTEDDLGDLLVAIVSAARAHGLDAEGALRTAVRRVISDAEA</sequence>
<dbReference type="EMBL" id="CAEZTZ010000111">
    <property type="protein sequence ID" value="CAB4588555.1"/>
    <property type="molecule type" value="Genomic_DNA"/>
</dbReference>
<dbReference type="SUPFAM" id="SSF101386">
    <property type="entry name" value="all-alpha NTP pyrophosphatases"/>
    <property type="match status" value="1"/>
</dbReference>
<accession>A0A6J7CSM1</accession>
<dbReference type="InterPro" id="IPR048015">
    <property type="entry name" value="NTP-PPase_MazG-like_N"/>
</dbReference>
<dbReference type="GO" id="GO:0006950">
    <property type="term" value="P:response to stress"/>
    <property type="evidence" value="ECO:0007669"/>
    <property type="project" value="UniProtKB-ARBA"/>
</dbReference>
<dbReference type="AlphaFoldDB" id="A0A6J7CSM1"/>
<dbReference type="NCBIfam" id="TIGR00444">
    <property type="entry name" value="mazG"/>
    <property type="match status" value="1"/>
</dbReference>
<dbReference type="GO" id="GO:0046081">
    <property type="term" value="P:dUTP catabolic process"/>
    <property type="evidence" value="ECO:0007669"/>
    <property type="project" value="TreeGrafter"/>
</dbReference>
<evidence type="ECO:0000313" key="3">
    <source>
        <dbReference type="EMBL" id="CAB4859149.1"/>
    </source>
</evidence>
<dbReference type="Gene3D" id="1.10.287.1080">
    <property type="entry name" value="MazG-like"/>
    <property type="match status" value="2"/>
</dbReference>
<dbReference type="GO" id="GO:0046047">
    <property type="term" value="P:TTP catabolic process"/>
    <property type="evidence" value="ECO:0007669"/>
    <property type="project" value="TreeGrafter"/>
</dbReference>
<dbReference type="InterPro" id="IPR011551">
    <property type="entry name" value="NTP_PyrPHydrolase_MazG"/>
</dbReference>
<dbReference type="InterPro" id="IPR004518">
    <property type="entry name" value="MazG-like_dom"/>
</dbReference>
<gene>
    <name evidence="2" type="ORF">UFOPK1767_00810</name>
    <name evidence="3" type="ORF">UFOPK3339_00317</name>
</gene>
<dbReference type="GO" id="GO:0046076">
    <property type="term" value="P:dTTP catabolic process"/>
    <property type="evidence" value="ECO:0007669"/>
    <property type="project" value="TreeGrafter"/>
</dbReference>
<dbReference type="GO" id="GO:0006203">
    <property type="term" value="P:dGTP catabolic process"/>
    <property type="evidence" value="ECO:0007669"/>
    <property type="project" value="TreeGrafter"/>
</dbReference>
<feature type="domain" description="NTP pyrophosphohydrolase MazG-like" evidence="1">
    <location>
        <begin position="31"/>
        <end position="106"/>
    </location>
</feature>
<name>A0A6J7CSM1_9ZZZZ</name>
<dbReference type="Pfam" id="PF03819">
    <property type="entry name" value="MazG"/>
    <property type="match status" value="1"/>
</dbReference>
<dbReference type="CDD" id="cd11528">
    <property type="entry name" value="NTP-PPase_MazG_Nterm"/>
    <property type="match status" value="1"/>
</dbReference>
<organism evidence="3">
    <name type="scientific">freshwater metagenome</name>
    <dbReference type="NCBI Taxonomy" id="449393"/>
    <lineage>
        <taxon>unclassified sequences</taxon>
        <taxon>metagenomes</taxon>
        <taxon>ecological metagenomes</taxon>
    </lineage>
</organism>
<dbReference type="GO" id="GO:0047429">
    <property type="term" value="F:nucleoside triphosphate diphosphatase activity"/>
    <property type="evidence" value="ECO:0007669"/>
    <property type="project" value="TreeGrafter"/>
</dbReference>
<dbReference type="FunFam" id="1.10.287.1080:FF:000001">
    <property type="entry name" value="Nucleoside triphosphate pyrophosphohydrolase"/>
    <property type="match status" value="1"/>
</dbReference>
<dbReference type="PANTHER" id="PTHR30522:SF0">
    <property type="entry name" value="NUCLEOSIDE TRIPHOSPHATE PYROPHOSPHOHYDROLASE"/>
    <property type="match status" value="1"/>
</dbReference>
<proteinExistence type="predicted"/>
<evidence type="ECO:0000313" key="2">
    <source>
        <dbReference type="EMBL" id="CAB4588555.1"/>
    </source>
</evidence>
<dbReference type="GO" id="GO:0046061">
    <property type="term" value="P:dATP catabolic process"/>
    <property type="evidence" value="ECO:0007669"/>
    <property type="project" value="TreeGrafter"/>
</dbReference>
<dbReference type="PANTHER" id="PTHR30522">
    <property type="entry name" value="NUCLEOSIDE TRIPHOSPHATE PYROPHOSPHOHYDROLASE"/>
    <property type="match status" value="1"/>
</dbReference>
<reference evidence="3" key="1">
    <citation type="submission" date="2020-05" db="EMBL/GenBank/DDBJ databases">
        <authorList>
            <person name="Chiriac C."/>
            <person name="Salcher M."/>
            <person name="Ghai R."/>
            <person name="Kavagutti S V."/>
        </authorList>
    </citation>
    <scope>NUCLEOTIDE SEQUENCE</scope>
</reference>
<protein>
    <submittedName>
        <fullName evidence="3">Unannotated protein</fullName>
    </submittedName>
</protein>
<evidence type="ECO:0000259" key="1">
    <source>
        <dbReference type="Pfam" id="PF03819"/>
    </source>
</evidence>